<evidence type="ECO:0000256" key="1">
    <source>
        <dbReference type="SAM" id="SignalP"/>
    </source>
</evidence>
<sequence>MMRVGLAVAAVSGFLMAGTTVAQAEVATDTRSASPDKSVAACGYWTQFMGLWTDAYYTNCETRSVRITVDRVLWPDYTVCVVRGGTKLVGEAGISPGSVWDAYSIGSC</sequence>
<dbReference type="RefSeq" id="WP_378191534.1">
    <property type="nucleotide sequence ID" value="NZ_JBHMBK010000005.1"/>
</dbReference>
<dbReference type="Proteomes" id="UP001589535">
    <property type="component" value="Unassembled WGS sequence"/>
</dbReference>
<feature type="chain" id="PRO_5045533504" evidence="1">
    <location>
        <begin position="25"/>
        <end position="108"/>
    </location>
</feature>
<keyword evidence="3" id="KW-1185">Reference proteome</keyword>
<dbReference type="InterPro" id="IPR045935">
    <property type="entry name" value="DUF6355"/>
</dbReference>
<accession>A0ABV5TYU7</accession>
<evidence type="ECO:0000313" key="2">
    <source>
        <dbReference type="EMBL" id="MFB9684283.1"/>
    </source>
</evidence>
<evidence type="ECO:0000313" key="3">
    <source>
        <dbReference type="Proteomes" id="UP001589535"/>
    </source>
</evidence>
<dbReference type="Pfam" id="PF19882">
    <property type="entry name" value="DUF6355"/>
    <property type="match status" value="1"/>
</dbReference>
<organism evidence="2 3">
    <name type="scientific">Amycolatopsis plumensis</name>
    <dbReference type="NCBI Taxonomy" id="236508"/>
    <lineage>
        <taxon>Bacteria</taxon>
        <taxon>Bacillati</taxon>
        <taxon>Actinomycetota</taxon>
        <taxon>Actinomycetes</taxon>
        <taxon>Pseudonocardiales</taxon>
        <taxon>Pseudonocardiaceae</taxon>
        <taxon>Amycolatopsis</taxon>
    </lineage>
</organism>
<gene>
    <name evidence="2" type="ORF">ACFFTO_08815</name>
</gene>
<proteinExistence type="predicted"/>
<feature type="signal peptide" evidence="1">
    <location>
        <begin position="1"/>
        <end position="24"/>
    </location>
</feature>
<dbReference type="EMBL" id="JBHMBK010000005">
    <property type="protein sequence ID" value="MFB9684283.1"/>
    <property type="molecule type" value="Genomic_DNA"/>
</dbReference>
<reference evidence="2 3" key="1">
    <citation type="submission" date="2024-09" db="EMBL/GenBank/DDBJ databases">
        <authorList>
            <person name="Sun Q."/>
            <person name="Mori K."/>
        </authorList>
    </citation>
    <scope>NUCLEOTIDE SEQUENCE [LARGE SCALE GENOMIC DNA]</scope>
    <source>
        <strain evidence="2 3">JCM 13852</strain>
    </source>
</reference>
<name>A0ABV5TYU7_9PSEU</name>
<comment type="caution">
    <text evidence="2">The sequence shown here is derived from an EMBL/GenBank/DDBJ whole genome shotgun (WGS) entry which is preliminary data.</text>
</comment>
<protein>
    <submittedName>
        <fullName evidence="2">DUF6355 family natural product biosynthesis protein</fullName>
    </submittedName>
</protein>
<keyword evidence="1" id="KW-0732">Signal</keyword>